<organism evidence="1 2">
    <name type="scientific">Vibrio diazotrophicus</name>
    <dbReference type="NCBI Taxonomy" id="685"/>
    <lineage>
        <taxon>Bacteria</taxon>
        <taxon>Pseudomonadati</taxon>
        <taxon>Pseudomonadota</taxon>
        <taxon>Gammaproteobacteria</taxon>
        <taxon>Vibrionales</taxon>
        <taxon>Vibrionaceae</taxon>
        <taxon>Vibrio</taxon>
    </lineage>
</organism>
<gene>
    <name evidence="1" type="ORF">DET48_111107</name>
</gene>
<accession>A0A329E8R2</accession>
<protein>
    <submittedName>
        <fullName evidence="1">Uncharacterized protein</fullName>
    </submittedName>
</protein>
<evidence type="ECO:0000313" key="2">
    <source>
        <dbReference type="Proteomes" id="UP000248729"/>
    </source>
</evidence>
<evidence type="ECO:0000313" key="1">
    <source>
        <dbReference type="EMBL" id="RAS63558.1"/>
    </source>
</evidence>
<dbReference type="Proteomes" id="UP000248729">
    <property type="component" value="Unassembled WGS sequence"/>
</dbReference>
<name>A0A329E8R2_VIBDI</name>
<dbReference type="EMBL" id="QLTR01000011">
    <property type="protein sequence ID" value="RAS63558.1"/>
    <property type="molecule type" value="Genomic_DNA"/>
</dbReference>
<dbReference type="AlphaFoldDB" id="A0A329E8R2"/>
<comment type="caution">
    <text evidence="1">The sequence shown here is derived from an EMBL/GenBank/DDBJ whole genome shotgun (WGS) entry which is preliminary data.</text>
</comment>
<reference evidence="1 2" key="1">
    <citation type="submission" date="2018-06" db="EMBL/GenBank/DDBJ databases">
        <title>Freshwater and sediment microbial communities from various areas in North America, analyzing microbe dynamics in response to fracking.</title>
        <authorList>
            <person name="Lamendella R."/>
        </authorList>
    </citation>
    <scope>NUCLEOTIDE SEQUENCE [LARGE SCALE GENOMIC DNA]</scope>
    <source>
        <strain evidence="1 2">99A</strain>
    </source>
</reference>
<sequence>MKLLKLCRVNQSALHSDYFLINSLVYIEHGISGLTKVEHLSNQLRINPTFLQAKKDGINTAGERIVSRLSSNHPIGGCYVY</sequence>
<proteinExistence type="predicted"/>